<name>A0A1H0X6U6_9PSEU</name>
<dbReference type="EMBL" id="FNIX01000041">
    <property type="protein sequence ID" value="SDP98559.1"/>
    <property type="molecule type" value="Genomic_DNA"/>
</dbReference>
<dbReference type="AlphaFoldDB" id="A0A1H0X6U6"/>
<dbReference type="SUPFAM" id="SSF46894">
    <property type="entry name" value="C-terminal effector domain of the bipartite response regulators"/>
    <property type="match status" value="1"/>
</dbReference>
<dbReference type="Pfam" id="PF13424">
    <property type="entry name" value="TPR_12"/>
    <property type="match status" value="1"/>
</dbReference>
<evidence type="ECO:0000256" key="2">
    <source>
        <dbReference type="ARBA" id="ARBA00022737"/>
    </source>
</evidence>
<dbReference type="GO" id="GO:0006355">
    <property type="term" value="P:regulation of DNA-templated transcription"/>
    <property type="evidence" value="ECO:0007669"/>
    <property type="project" value="InterPro"/>
</dbReference>
<dbReference type="InterPro" id="IPR016032">
    <property type="entry name" value="Sig_transdc_resp-reg_C-effctor"/>
</dbReference>
<dbReference type="InterPro" id="IPR002182">
    <property type="entry name" value="NB-ARC"/>
</dbReference>
<keyword evidence="10" id="KW-1185">Reference proteome</keyword>
<dbReference type="Gene3D" id="1.10.10.10">
    <property type="entry name" value="Winged helix-like DNA-binding domain superfamily/Winged helix DNA-binding domain"/>
    <property type="match status" value="2"/>
</dbReference>
<dbReference type="Proteomes" id="UP000199691">
    <property type="component" value="Unassembled WGS sequence"/>
</dbReference>
<dbReference type="CDD" id="cd15831">
    <property type="entry name" value="BTAD"/>
    <property type="match status" value="1"/>
</dbReference>
<accession>A0A1H0X6U6</accession>
<dbReference type="Pfam" id="PF00486">
    <property type="entry name" value="Trans_reg_C"/>
    <property type="match status" value="1"/>
</dbReference>
<dbReference type="InterPro" id="IPR027417">
    <property type="entry name" value="P-loop_NTPase"/>
</dbReference>
<gene>
    <name evidence="9" type="ORF">SAMN05421507_14111</name>
</gene>
<dbReference type="InterPro" id="IPR036388">
    <property type="entry name" value="WH-like_DNA-bd_sf"/>
</dbReference>
<feature type="DNA-binding region" description="OmpR/PhoB-type" evidence="6">
    <location>
        <begin position="1"/>
        <end position="98"/>
    </location>
</feature>
<dbReference type="SMART" id="SM00028">
    <property type="entry name" value="TPR"/>
    <property type="match status" value="4"/>
</dbReference>
<dbReference type="Gene3D" id="1.25.40.10">
    <property type="entry name" value="Tetratricopeptide repeat domain"/>
    <property type="match status" value="3"/>
</dbReference>
<reference evidence="10" key="1">
    <citation type="submission" date="2016-10" db="EMBL/GenBank/DDBJ databases">
        <authorList>
            <person name="Varghese N."/>
            <person name="Submissions S."/>
        </authorList>
    </citation>
    <scope>NUCLEOTIDE SEQUENCE [LARGE SCALE GENOMIC DNA]</scope>
    <source>
        <strain evidence="10">CGMCC 4.6609</strain>
    </source>
</reference>
<proteinExistence type="inferred from homology"/>
<dbReference type="GO" id="GO:0000160">
    <property type="term" value="P:phosphorelay signal transduction system"/>
    <property type="evidence" value="ECO:0007669"/>
    <property type="project" value="InterPro"/>
</dbReference>
<keyword evidence="2" id="KW-0677">Repeat</keyword>
<keyword evidence="3" id="KW-0805">Transcription regulation</keyword>
<dbReference type="SUPFAM" id="SSF48452">
    <property type="entry name" value="TPR-like"/>
    <property type="match status" value="3"/>
</dbReference>
<evidence type="ECO:0000256" key="3">
    <source>
        <dbReference type="ARBA" id="ARBA00023015"/>
    </source>
</evidence>
<dbReference type="PANTHER" id="PTHR35807:SF1">
    <property type="entry name" value="TRANSCRIPTIONAL REGULATOR REDD"/>
    <property type="match status" value="1"/>
</dbReference>
<dbReference type="PANTHER" id="PTHR35807">
    <property type="entry name" value="TRANSCRIPTIONAL REGULATOR REDD-RELATED"/>
    <property type="match status" value="1"/>
</dbReference>
<feature type="compositionally biased region" description="Low complexity" evidence="7">
    <location>
        <begin position="255"/>
        <end position="276"/>
    </location>
</feature>
<evidence type="ECO:0000256" key="5">
    <source>
        <dbReference type="ARBA" id="ARBA00023163"/>
    </source>
</evidence>
<dbReference type="GO" id="GO:0043531">
    <property type="term" value="F:ADP binding"/>
    <property type="evidence" value="ECO:0007669"/>
    <property type="project" value="InterPro"/>
</dbReference>
<dbReference type="InterPro" id="IPR019734">
    <property type="entry name" value="TPR_rpt"/>
</dbReference>
<feature type="domain" description="OmpR/PhoB-type" evidence="8">
    <location>
        <begin position="1"/>
        <end position="98"/>
    </location>
</feature>
<dbReference type="Pfam" id="PF03704">
    <property type="entry name" value="BTAD"/>
    <property type="match status" value="1"/>
</dbReference>
<dbReference type="SMART" id="SM01043">
    <property type="entry name" value="BTAD"/>
    <property type="match status" value="1"/>
</dbReference>
<dbReference type="STRING" id="641025.SAMN05421507_14111"/>
<dbReference type="Gene3D" id="1.10.8.430">
    <property type="entry name" value="Helical domain of apoptotic protease-activating factors"/>
    <property type="match status" value="1"/>
</dbReference>
<sequence length="1030" mass="111980">MRGGPVMLRLLGPVELVVDQRSLDLGGPRQRVVLTMLGLNANRVVPVDQLIDAVWNSSPPSTAKGQIQICISALRKVLTDAGLPEAIRTRPPGYTLEIPDDALDSTRFAALVARAREESDAGSGEIAAATLRSALALWRGSALSGVASDLVQRAAVPLDDQRLAAVEERIRLDLLLGRHEEICGELRTLVDDNPLRERLHGFLMLALYRAGRQADALEVGRAARTVLIEEIGIEPGQELQDLEQAILNRSPSLNAPPARQKAPAGQAAPPAAEAPATIPRQLPASITDFTGRDDLIEVLRAGLAAESEEERYAVPIMAISGKGGVGKSSIAVRVAHEVADRFPDGQLYADLRVQSPDDRTGKLLARFLRSLGVPGTAVPDDVGEREELFRSKVSGKRLLLVLDDVTNENQVLPLLPGSASCAVITTSRARLSGLPGAQWVDVDVFDVDQSADLLARIIGQERVNAEPEAAVELITFCGGLPLALRIAGARLASRPHLRIDGLVRRLRDEARRLDEFEHHGLELRSNIGLTYKGLAPDAQRLFQLFSLVRAPEFPAWTAAALLDMNVYDAEDILESLVDAQLVDTVEYADATATRYRFHDLIQVYAREKLTESTTQEERTQALARLLGAWLSLAEEAHRREYGGDYTIMHGDAPRWADATWSNLGLTANPIDWMESERRSLVAAVRQAAKAGMDELCWDLALTSVTLFESKGYFDDWLECARTAEAVARIAGNDIGVAAMRYSLGTLHMFQTRLQEAAQCFGEALEGFRAAGHEHGQALVLRNDAHVDGLRGDIGSMLVKYGAALVTMRASGDRIGEAHILRSLAKHHLEEGDTTTARGLLDDAVRITREVNCLRAEAQVEHRVAELHVVTGQIDQARKSLHRVLQIVRDTGDRIGETYALYSLGVVRHKEGRLDNAETTLVHALDLSRKMGERLIEAKTLYSLGQIALARGGGAAGTTHLERARQLFEDLGSALWQAKTLLALSEASETGDDALVAVLRAAELLTPLTSKESAQLLAEVEMTRAALSSSV</sequence>
<dbReference type="InterPro" id="IPR011990">
    <property type="entry name" value="TPR-like_helical_dom_sf"/>
</dbReference>
<dbReference type="InterPro" id="IPR051677">
    <property type="entry name" value="AfsR-DnrI-RedD_regulator"/>
</dbReference>
<dbReference type="InterPro" id="IPR042197">
    <property type="entry name" value="Apaf_helical"/>
</dbReference>
<dbReference type="GO" id="GO:0003677">
    <property type="term" value="F:DNA binding"/>
    <property type="evidence" value="ECO:0007669"/>
    <property type="project" value="UniProtKB-UniRule"/>
</dbReference>
<keyword evidence="4 6" id="KW-0238">DNA-binding</keyword>
<organism evidence="9 10">
    <name type="scientific">Lentzea jiangxiensis</name>
    <dbReference type="NCBI Taxonomy" id="641025"/>
    <lineage>
        <taxon>Bacteria</taxon>
        <taxon>Bacillati</taxon>
        <taxon>Actinomycetota</taxon>
        <taxon>Actinomycetes</taxon>
        <taxon>Pseudonocardiales</taxon>
        <taxon>Pseudonocardiaceae</taxon>
        <taxon>Lentzea</taxon>
    </lineage>
</organism>
<evidence type="ECO:0000256" key="1">
    <source>
        <dbReference type="ARBA" id="ARBA00005820"/>
    </source>
</evidence>
<evidence type="ECO:0000313" key="10">
    <source>
        <dbReference type="Proteomes" id="UP000199691"/>
    </source>
</evidence>
<dbReference type="PRINTS" id="PR00364">
    <property type="entry name" value="DISEASERSIST"/>
</dbReference>
<dbReference type="Gene3D" id="3.40.50.300">
    <property type="entry name" value="P-loop containing nucleotide triphosphate hydrolases"/>
    <property type="match status" value="1"/>
</dbReference>
<evidence type="ECO:0000256" key="7">
    <source>
        <dbReference type="SAM" id="MobiDB-lite"/>
    </source>
</evidence>
<evidence type="ECO:0000256" key="6">
    <source>
        <dbReference type="PROSITE-ProRule" id="PRU01091"/>
    </source>
</evidence>
<dbReference type="Pfam" id="PF00931">
    <property type="entry name" value="NB-ARC"/>
    <property type="match status" value="1"/>
</dbReference>
<evidence type="ECO:0000256" key="4">
    <source>
        <dbReference type="ARBA" id="ARBA00023125"/>
    </source>
</evidence>
<dbReference type="InterPro" id="IPR001867">
    <property type="entry name" value="OmpR/PhoB-type_DNA-bd"/>
</dbReference>
<dbReference type="SUPFAM" id="SSF52540">
    <property type="entry name" value="P-loop containing nucleoside triphosphate hydrolases"/>
    <property type="match status" value="1"/>
</dbReference>
<protein>
    <submittedName>
        <fullName evidence="9">DNA-binding transcriptional activator of the SARP family</fullName>
    </submittedName>
</protein>
<evidence type="ECO:0000259" key="8">
    <source>
        <dbReference type="PROSITE" id="PS51755"/>
    </source>
</evidence>
<comment type="similarity">
    <text evidence="1">Belongs to the AfsR/DnrI/RedD regulatory family.</text>
</comment>
<dbReference type="PROSITE" id="PS51755">
    <property type="entry name" value="OMPR_PHOB"/>
    <property type="match status" value="1"/>
</dbReference>
<feature type="region of interest" description="Disordered" evidence="7">
    <location>
        <begin position="251"/>
        <end position="277"/>
    </location>
</feature>
<dbReference type="SMART" id="SM00862">
    <property type="entry name" value="Trans_reg_C"/>
    <property type="match status" value="1"/>
</dbReference>
<evidence type="ECO:0000313" key="9">
    <source>
        <dbReference type="EMBL" id="SDP98559.1"/>
    </source>
</evidence>
<keyword evidence="5" id="KW-0804">Transcription</keyword>
<dbReference type="InterPro" id="IPR005158">
    <property type="entry name" value="BTAD"/>
</dbReference>